<dbReference type="OrthoDB" id="46996at2759"/>
<keyword evidence="3" id="KW-1185">Reference proteome</keyword>
<dbReference type="Proteomes" id="UP001153069">
    <property type="component" value="Unassembled WGS sequence"/>
</dbReference>
<evidence type="ECO:0000256" key="1">
    <source>
        <dbReference type="SAM" id="MobiDB-lite"/>
    </source>
</evidence>
<accession>A0A9N8EUI9</accession>
<gene>
    <name evidence="2" type="ORF">SEMRO_1611_G285930.1</name>
</gene>
<feature type="region of interest" description="Disordered" evidence="1">
    <location>
        <begin position="234"/>
        <end position="264"/>
    </location>
</feature>
<proteinExistence type="predicted"/>
<protein>
    <submittedName>
        <fullName evidence="2">Uncharacterized protein</fullName>
    </submittedName>
</protein>
<organism evidence="2 3">
    <name type="scientific">Seminavis robusta</name>
    <dbReference type="NCBI Taxonomy" id="568900"/>
    <lineage>
        <taxon>Eukaryota</taxon>
        <taxon>Sar</taxon>
        <taxon>Stramenopiles</taxon>
        <taxon>Ochrophyta</taxon>
        <taxon>Bacillariophyta</taxon>
        <taxon>Bacillariophyceae</taxon>
        <taxon>Bacillariophycidae</taxon>
        <taxon>Naviculales</taxon>
        <taxon>Naviculaceae</taxon>
        <taxon>Seminavis</taxon>
    </lineage>
</organism>
<reference evidence="2" key="1">
    <citation type="submission" date="2020-06" db="EMBL/GenBank/DDBJ databases">
        <authorList>
            <consortium name="Plant Systems Biology data submission"/>
        </authorList>
    </citation>
    <scope>NUCLEOTIDE SEQUENCE</scope>
    <source>
        <strain evidence="2">D6</strain>
    </source>
</reference>
<sequence length="264" mass="29738">MTCIEQHEVCTPPPMPERCELGNLHYGDDEINDCGCGSHRSSSMTELDATTNDFWNMTLDDLDSLPTSPSMRSSTSDLPDTTPRRAAATRRNSDGMVMTGSCSFGALRRKKKVLPSRNVSFGSVEVRECERVLGDNPSCHDGPSLSIGWKYEAKAVIDVEIFENKRQKERRTYDKLCLSPEKREKIAKRSGYTKKDIEDNVKQMAKYNRRRERTRKELEVDSFAAKLPKSQRDSLAKFLQKQGTKAGKASTGTRSSRSLSLRSL</sequence>
<dbReference type="EMBL" id="CAICTM010001609">
    <property type="protein sequence ID" value="CAB9524975.1"/>
    <property type="molecule type" value="Genomic_DNA"/>
</dbReference>
<feature type="region of interest" description="Disordered" evidence="1">
    <location>
        <begin position="65"/>
        <end position="92"/>
    </location>
</feature>
<comment type="caution">
    <text evidence="2">The sequence shown here is derived from an EMBL/GenBank/DDBJ whole genome shotgun (WGS) entry which is preliminary data.</text>
</comment>
<evidence type="ECO:0000313" key="3">
    <source>
        <dbReference type="Proteomes" id="UP001153069"/>
    </source>
</evidence>
<feature type="compositionally biased region" description="Polar residues" evidence="1">
    <location>
        <begin position="65"/>
        <end position="79"/>
    </location>
</feature>
<feature type="compositionally biased region" description="Low complexity" evidence="1">
    <location>
        <begin position="254"/>
        <end position="264"/>
    </location>
</feature>
<dbReference type="AlphaFoldDB" id="A0A9N8EUI9"/>
<name>A0A9N8EUI9_9STRA</name>
<evidence type="ECO:0000313" key="2">
    <source>
        <dbReference type="EMBL" id="CAB9524975.1"/>
    </source>
</evidence>